<dbReference type="EMBL" id="FJOG01000003">
    <property type="protein sequence ID" value="CZR52641.1"/>
    <property type="molecule type" value="Genomic_DNA"/>
</dbReference>
<feature type="compositionally biased region" description="Basic residues" evidence="1">
    <location>
        <begin position="58"/>
        <end position="71"/>
    </location>
</feature>
<feature type="region of interest" description="Disordered" evidence="1">
    <location>
        <begin position="1"/>
        <end position="23"/>
    </location>
</feature>
<feature type="domain" description="2EXR" evidence="2">
    <location>
        <begin position="133"/>
        <end position="231"/>
    </location>
</feature>
<evidence type="ECO:0000313" key="3">
    <source>
        <dbReference type="EMBL" id="CZR52641.1"/>
    </source>
</evidence>
<dbReference type="Pfam" id="PF20150">
    <property type="entry name" value="2EXR"/>
    <property type="match status" value="1"/>
</dbReference>
<evidence type="ECO:0000313" key="4">
    <source>
        <dbReference type="Proteomes" id="UP000184330"/>
    </source>
</evidence>
<dbReference type="PANTHER" id="PTHR35910:SF6">
    <property type="entry name" value="2EXR DOMAIN-CONTAINING PROTEIN"/>
    <property type="match status" value="1"/>
</dbReference>
<name>A0A1L7WIQ0_9HELO</name>
<evidence type="ECO:0000259" key="2">
    <source>
        <dbReference type="Pfam" id="PF20150"/>
    </source>
</evidence>
<gene>
    <name evidence="3" type="ORF">PAC_02518</name>
</gene>
<organism evidence="3 4">
    <name type="scientific">Phialocephala subalpina</name>
    <dbReference type="NCBI Taxonomy" id="576137"/>
    <lineage>
        <taxon>Eukaryota</taxon>
        <taxon>Fungi</taxon>
        <taxon>Dikarya</taxon>
        <taxon>Ascomycota</taxon>
        <taxon>Pezizomycotina</taxon>
        <taxon>Leotiomycetes</taxon>
        <taxon>Helotiales</taxon>
        <taxon>Mollisiaceae</taxon>
        <taxon>Phialocephala</taxon>
        <taxon>Phialocephala fortinii species complex</taxon>
    </lineage>
</organism>
<feature type="region of interest" description="Disordered" evidence="1">
    <location>
        <begin position="43"/>
        <end position="100"/>
    </location>
</feature>
<proteinExistence type="predicted"/>
<protein>
    <recommendedName>
        <fullName evidence="2">2EXR domain-containing protein</fullName>
    </recommendedName>
</protein>
<dbReference type="OrthoDB" id="3473305at2759"/>
<reference evidence="3 4" key="1">
    <citation type="submission" date="2016-03" db="EMBL/GenBank/DDBJ databases">
        <authorList>
            <person name="Ploux O."/>
        </authorList>
    </citation>
    <scope>NUCLEOTIDE SEQUENCE [LARGE SCALE GENOMIC DNA]</scope>
    <source>
        <strain evidence="3 4">UAMH 11012</strain>
    </source>
</reference>
<accession>A0A1L7WIQ0</accession>
<dbReference type="InterPro" id="IPR045518">
    <property type="entry name" value="2EXR"/>
</dbReference>
<dbReference type="PANTHER" id="PTHR35910">
    <property type="entry name" value="2EXR DOMAIN-CONTAINING PROTEIN"/>
    <property type="match status" value="1"/>
</dbReference>
<evidence type="ECO:0000256" key="1">
    <source>
        <dbReference type="SAM" id="MobiDB-lite"/>
    </source>
</evidence>
<sequence length="400" mass="45640">MNNQHAVIPPSINPQNPVAQPASISRKAASYELLEILHRIHPPVYRPDDEDNMSKKDRQNKKKKLHVRRKERAALKPADHSSNQKPGRAFKINPDGPYETGNPSSLRITAHHFFATDILTGRFQPLGKTPTEFTLFNKLAPEIHEMIWNYALNDQAQAIKIIGDGYNHELRPTLLSTTHRFTYRAKASYVPSVLLEVNSESRDIVNKQYPLAFGPQLGGRPIRFNFSRDILYFESPNAMINFYGGTLPMFNVELDVYGFSEDMNEVHDNVQHVAVGHIRYFKGTVGATLNQYKNLKTVILGAEVGDDQYAANEIVVDYLTGDRRLQWGWERYQNFKTVPDGNYPSVLRYRADAFKKKVDEEYMQIKKYSSKPKNAIKFPEPIPKGLVDCMAGIRINCADD</sequence>
<dbReference type="AlphaFoldDB" id="A0A1L7WIQ0"/>
<dbReference type="Proteomes" id="UP000184330">
    <property type="component" value="Unassembled WGS sequence"/>
</dbReference>
<keyword evidence="4" id="KW-1185">Reference proteome</keyword>